<dbReference type="InterPro" id="IPR026183">
    <property type="entry name" value="Taxilin_fam"/>
</dbReference>
<evidence type="ECO:0000313" key="4">
    <source>
        <dbReference type="EMBL" id="KAF4682905.1"/>
    </source>
</evidence>
<comment type="caution">
    <text evidence="4">The sequence shown here is derived from an EMBL/GenBank/DDBJ whole genome shotgun (WGS) entry which is preliminary data.</text>
</comment>
<evidence type="ECO:0000313" key="5">
    <source>
        <dbReference type="Proteomes" id="UP000541610"/>
    </source>
</evidence>
<dbReference type="AlphaFoldDB" id="A0A7J6NG89"/>
<dbReference type="PANTHER" id="PTHR16127:SF13">
    <property type="entry name" value="GH01188P"/>
    <property type="match status" value="1"/>
</dbReference>
<dbReference type="Gene3D" id="1.10.287.1490">
    <property type="match status" value="1"/>
</dbReference>
<evidence type="ECO:0000256" key="2">
    <source>
        <dbReference type="SAM" id="Coils"/>
    </source>
</evidence>
<dbReference type="PANTHER" id="PTHR16127">
    <property type="entry name" value="TAXILIN"/>
    <property type="match status" value="1"/>
</dbReference>
<comment type="similarity">
    <text evidence="1">Belongs to the taxilin family.</text>
</comment>
<evidence type="ECO:0000256" key="3">
    <source>
        <dbReference type="SAM" id="MobiDB-lite"/>
    </source>
</evidence>
<gene>
    <name evidence="4" type="ORF">FOZ60_010013</name>
</gene>
<accession>A0A7J6NG89</accession>
<reference evidence="4 5" key="1">
    <citation type="submission" date="2020-04" db="EMBL/GenBank/DDBJ databases">
        <title>Perkinsus olseni comparative genomics.</title>
        <authorList>
            <person name="Bogema D.R."/>
        </authorList>
    </citation>
    <scope>NUCLEOTIDE SEQUENCE [LARGE SCALE GENOMIC DNA]</scope>
    <source>
        <strain evidence="4">00978-12</strain>
    </source>
</reference>
<feature type="region of interest" description="Disordered" evidence="3">
    <location>
        <begin position="256"/>
        <end position="289"/>
    </location>
</feature>
<feature type="coiled-coil region" evidence="2">
    <location>
        <begin position="80"/>
        <end position="203"/>
    </location>
</feature>
<evidence type="ECO:0000256" key="1">
    <source>
        <dbReference type="ARBA" id="ARBA00009550"/>
    </source>
</evidence>
<sequence>MTESTGAQPVDSNDLPSMAKCRRKLLKSAERTKEKLTGPSNVAIGEKLWKIVEEAVREQDRAEKLYSEERAIKDKFVHDLAKVTVMNEKLEKLCKALQEENKKVREEAKMISEGVEEKHEQMQRTITEVMGDFKKECADMETERKKTEEENVMLRQKLKGFLEDVTEQKNETETKQRVMGELLEQYKNTHQEQSEAIKKLSGERDSLMSCVKKQREEIEEYSAKLDEMGGIFGRSTEALKKLKSEVDQLKRDRGQLEQKLRKETSQRESLENLSRSLQRQRGELTTEVQSMRKRIQELEKSHRCDGLSS</sequence>
<protein>
    <submittedName>
        <fullName evidence="4">Uncharacterized protein</fullName>
    </submittedName>
</protein>
<organism evidence="4 5">
    <name type="scientific">Perkinsus olseni</name>
    <name type="common">Perkinsus atlanticus</name>
    <dbReference type="NCBI Taxonomy" id="32597"/>
    <lineage>
        <taxon>Eukaryota</taxon>
        <taxon>Sar</taxon>
        <taxon>Alveolata</taxon>
        <taxon>Perkinsozoa</taxon>
        <taxon>Perkinsea</taxon>
        <taxon>Perkinsida</taxon>
        <taxon>Perkinsidae</taxon>
        <taxon>Perkinsus</taxon>
    </lineage>
</organism>
<dbReference type="Proteomes" id="UP000541610">
    <property type="component" value="Unassembled WGS sequence"/>
</dbReference>
<dbReference type="EMBL" id="JABANP010000400">
    <property type="protein sequence ID" value="KAF4682905.1"/>
    <property type="molecule type" value="Genomic_DNA"/>
</dbReference>
<feature type="compositionally biased region" description="Basic and acidic residues" evidence="3">
    <location>
        <begin position="256"/>
        <end position="270"/>
    </location>
</feature>
<keyword evidence="2" id="KW-0175">Coiled coil</keyword>
<dbReference type="Pfam" id="PF09728">
    <property type="entry name" value="Taxilin"/>
    <property type="match status" value="1"/>
</dbReference>
<dbReference type="OrthoDB" id="425555at2759"/>
<proteinExistence type="inferred from homology"/>
<dbReference type="GO" id="GO:0019905">
    <property type="term" value="F:syntaxin binding"/>
    <property type="evidence" value="ECO:0007669"/>
    <property type="project" value="InterPro"/>
</dbReference>
<name>A0A7J6NG89_PEROL</name>